<dbReference type="KEGG" id="fri:FraEuI1c_5673"/>
<proteinExistence type="predicted"/>
<dbReference type="AlphaFoldDB" id="E3IUH2"/>
<reference evidence="1 2" key="1">
    <citation type="submission" date="2010-10" db="EMBL/GenBank/DDBJ databases">
        <title>Complete sequence of Frankia sp. EuI1c.</title>
        <authorList>
            <consortium name="US DOE Joint Genome Institute"/>
            <person name="Lucas S."/>
            <person name="Copeland A."/>
            <person name="Lapidus A."/>
            <person name="Cheng J.-F."/>
            <person name="Bruce D."/>
            <person name="Goodwin L."/>
            <person name="Pitluck S."/>
            <person name="Chertkov O."/>
            <person name="Detter J.C."/>
            <person name="Han C."/>
            <person name="Tapia R."/>
            <person name="Land M."/>
            <person name="Hauser L."/>
            <person name="Jeffries C."/>
            <person name="Kyrpides N."/>
            <person name="Ivanova N."/>
            <person name="Mikhailova N."/>
            <person name="Beauchemin N."/>
            <person name="Sen A."/>
            <person name="Sur S.A."/>
            <person name="Gtari M."/>
            <person name="Wall L."/>
            <person name="Tisa L."/>
            <person name="Woyke T."/>
        </authorList>
    </citation>
    <scope>NUCLEOTIDE SEQUENCE [LARGE SCALE GENOMIC DNA]</scope>
    <source>
        <strain evidence="2">DSM 45817 / CECT 9037 / EuI1c</strain>
    </source>
</reference>
<accession>E3IUH2</accession>
<sequence length="181" mass="19798">MTLAAWEQALERVTSAPDVLVIQVDPAWFTDPTWADVRDGLDLLLFRRTFGASGPFSLRRMMLYDPPSDTGGDATRYQRAVAEHGEWTRRVRRQLAACGAAGSAGKAMPAGQDYEVRQLILDRVGAAQPPPIPDGIWFGNAPGTATAAWATPGLIPLDPHEDQIIGPHRDRNPLWQGAFLD</sequence>
<keyword evidence="2" id="KW-1185">Reference proteome</keyword>
<evidence type="ECO:0000313" key="2">
    <source>
        <dbReference type="Proteomes" id="UP000002484"/>
    </source>
</evidence>
<protein>
    <submittedName>
        <fullName evidence="1">Uncharacterized protein</fullName>
    </submittedName>
</protein>
<dbReference type="Proteomes" id="UP000002484">
    <property type="component" value="Chromosome"/>
</dbReference>
<dbReference type="HOGENOM" id="CLU_1487003_0_0_11"/>
<gene>
    <name evidence="1" type="ordered locus">FraEuI1c_5673</name>
</gene>
<dbReference type="InParanoid" id="E3IUH2"/>
<dbReference type="OrthoDB" id="3212004at2"/>
<dbReference type="STRING" id="298654.FraEuI1c_5673"/>
<name>E3IUH2_PSEI1</name>
<evidence type="ECO:0000313" key="1">
    <source>
        <dbReference type="EMBL" id="ADP83657.1"/>
    </source>
</evidence>
<organism evidence="1 2">
    <name type="scientific">Pseudofrankia inefficax (strain DSM 45817 / CECT 9037 / DDB 130130 / EuI1c)</name>
    <name type="common">Frankia inefficax</name>
    <dbReference type="NCBI Taxonomy" id="298654"/>
    <lineage>
        <taxon>Bacteria</taxon>
        <taxon>Bacillati</taxon>
        <taxon>Actinomycetota</taxon>
        <taxon>Actinomycetes</taxon>
        <taxon>Frankiales</taxon>
        <taxon>Frankiaceae</taxon>
        <taxon>Pseudofrankia</taxon>
    </lineage>
</organism>
<dbReference type="EMBL" id="CP002299">
    <property type="protein sequence ID" value="ADP83657.1"/>
    <property type="molecule type" value="Genomic_DNA"/>
</dbReference>